<keyword evidence="2" id="KW-0808">Transferase</keyword>
<dbReference type="AlphaFoldDB" id="A0A240C4D6"/>
<name>A0A240C4D6_9STAP</name>
<reference evidence="2 3" key="2">
    <citation type="submission" date="2017-06" db="EMBL/GenBank/DDBJ databases">
        <authorList>
            <consortium name="Pathogen Informatics"/>
        </authorList>
    </citation>
    <scope>NUCLEOTIDE SEQUENCE [LARGE SCALE GENOMIC DNA]</scope>
    <source>
        <strain evidence="2 3">NCTC13833</strain>
    </source>
</reference>
<dbReference type="CDD" id="cd02440">
    <property type="entry name" value="AdoMet_MTases"/>
    <property type="match status" value="1"/>
</dbReference>
<dbReference type="EMBL" id="LT906464">
    <property type="protein sequence ID" value="SNW02971.1"/>
    <property type="molecule type" value="Genomic_DNA"/>
</dbReference>
<dbReference type="OrthoDB" id="9792989at2"/>
<evidence type="ECO:0000313" key="4">
    <source>
        <dbReference type="Proteomes" id="UP000652995"/>
    </source>
</evidence>
<evidence type="ECO:0000313" key="2">
    <source>
        <dbReference type="EMBL" id="SNW02971.1"/>
    </source>
</evidence>
<organism evidence="2 3">
    <name type="scientific">Staphylococcus muscae</name>
    <dbReference type="NCBI Taxonomy" id="1294"/>
    <lineage>
        <taxon>Bacteria</taxon>
        <taxon>Bacillati</taxon>
        <taxon>Bacillota</taxon>
        <taxon>Bacilli</taxon>
        <taxon>Bacillales</taxon>
        <taxon>Staphylococcaceae</taxon>
        <taxon>Staphylococcus</taxon>
    </lineage>
</organism>
<dbReference type="Gene3D" id="3.40.50.150">
    <property type="entry name" value="Vaccinia Virus protein VP39"/>
    <property type="match status" value="1"/>
</dbReference>
<proteinExistence type="predicted"/>
<dbReference type="Pfam" id="PF06962">
    <property type="entry name" value="rRNA_methylase"/>
    <property type="match status" value="1"/>
</dbReference>
<evidence type="ECO:0000313" key="1">
    <source>
        <dbReference type="EMBL" id="GGA92732.1"/>
    </source>
</evidence>
<dbReference type="PANTHER" id="PTHR35276">
    <property type="entry name" value="S-ADENOSYL-L-METHIONINE-DEPENDENT METHYLTRANSFERASES SUPERFAMILY PROTEIN"/>
    <property type="match status" value="1"/>
</dbReference>
<keyword evidence="4" id="KW-1185">Reference proteome</keyword>
<dbReference type="Proteomes" id="UP000652995">
    <property type="component" value="Unassembled WGS sequence"/>
</dbReference>
<dbReference type="InterPro" id="IPR010719">
    <property type="entry name" value="MnmM_MeTrfase"/>
</dbReference>
<accession>A0A240C4D6</accession>
<reference evidence="4" key="3">
    <citation type="journal article" date="2019" name="Int. J. Syst. Evol. Microbiol.">
        <title>The Global Catalogue of Microorganisms (GCM) 10K type strain sequencing project: providing services to taxonomists for standard genome sequencing and annotation.</title>
        <authorList>
            <consortium name="The Broad Institute Genomics Platform"/>
            <consortium name="The Broad Institute Genome Sequencing Center for Infectious Disease"/>
            <person name="Wu L."/>
            <person name="Ma J."/>
        </authorList>
    </citation>
    <scope>NUCLEOTIDE SEQUENCE [LARGE SCALE GENOMIC DNA]</scope>
    <source>
        <strain evidence="4">CCM 4175</strain>
    </source>
</reference>
<dbReference type="RefSeq" id="WP_095117239.1">
    <property type="nucleotide sequence ID" value="NZ_BMCB01000009.1"/>
</dbReference>
<dbReference type="KEGG" id="smus:C7J88_03465"/>
<reference evidence="1" key="1">
    <citation type="journal article" date="2014" name="Int. J. Syst. Evol. Microbiol.">
        <title>Complete genome of a new Firmicutes species belonging to the dominant human colonic microbiota ('Ruminococcus bicirculans') reveals two chromosomes and a selective capacity to utilize plant glucans.</title>
        <authorList>
            <consortium name="NISC Comparative Sequencing Program"/>
            <person name="Wegmann U."/>
            <person name="Louis P."/>
            <person name="Goesmann A."/>
            <person name="Henrissat B."/>
            <person name="Duncan S.H."/>
            <person name="Flint H.J."/>
        </authorList>
    </citation>
    <scope>NUCLEOTIDE SEQUENCE</scope>
    <source>
        <strain evidence="1">CCM 4175</strain>
    </source>
</reference>
<dbReference type="Proteomes" id="UP000243706">
    <property type="component" value="Chromosome 1"/>
</dbReference>
<reference evidence="1" key="4">
    <citation type="submission" date="2024-05" db="EMBL/GenBank/DDBJ databases">
        <authorList>
            <person name="Sun Q."/>
            <person name="Sedlacek I."/>
        </authorList>
    </citation>
    <scope>NUCLEOTIDE SEQUENCE</scope>
    <source>
        <strain evidence="1">CCM 4175</strain>
    </source>
</reference>
<sequence>MIVQRILPFAKDLISSHIHPTSTVIDATCGNGHDTVFLAQSVPDGHVYGCDIQSSAIASTKDKILRFENVSLFQTGHENIINQITPEHLAQLDAAIFNLGYLPKGDKSIVTQPETTILAIENIFKHLREEGIIVIVIYPGHPEGKYESEQLYQFFKNFDQQQAHILQYGFLNQQNNPPYVVAIEKR</sequence>
<dbReference type="PANTHER" id="PTHR35276:SF1">
    <property type="entry name" value="TRNA (MNM(5)S(2)U34)-METHYLTRANSFERASE, CHLOROPLASTIC"/>
    <property type="match status" value="1"/>
</dbReference>
<dbReference type="EMBL" id="BMCB01000009">
    <property type="protein sequence ID" value="GGA92732.1"/>
    <property type="molecule type" value="Genomic_DNA"/>
</dbReference>
<dbReference type="GO" id="GO:0008168">
    <property type="term" value="F:methyltransferase activity"/>
    <property type="evidence" value="ECO:0007669"/>
    <property type="project" value="UniProtKB-KW"/>
</dbReference>
<protein>
    <submittedName>
        <fullName evidence="2">rRNA methylase</fullName>
    </submittedName>
    <submittedName>
        <fullName evidence="1">rRNA methyltransferase</fullName>
    </submittedName>
</protein>
<dbReference type="GO" id="GO:0032259">
    <property type="term" value="P:methylation"/>
    <property type="evidence" value="ECO:0007669"/>
    <property type="project" value="UniProtKB-KW"/>
</dbReference>
<dbReference type="InterPro" id="IPR029063">
    <property type="entry name" value="SAM-dependent_MTases_sf"/>
</dbReference>
<gene>
    <name evidence="1" type="ORF">GCM10007183_16140</name>
    <name evidence="2" type="ORF">SAMEA4412661_01352</name>
</gene>
<keyword evidence="2" id="KW-0489">Methyltransferase</keyword>
<evidence type="ECO:0000313" key="3">
    <source>
        <dbReference type="Proteomes" id="UP000243706"/>
    </source>
</evidence>
<dbReference type="SUPFAM" id="SSF53335">
    <property type="entry name" value="S-adenosyl-L-methionine-dependent methyltransferases"/>
    <property type="match status" value="1"/>
</dbReference>